<evidence type="ECO:0000313" key="2">
    <source>
        <dbReference type="WBParaSite" id="ALUE_0002084401-mRNA-1"/>
    </source>
</evidence>
<name>A0A0M3IQ16_ASCLU</name>
<organism evidence="1 2">
    <name type="scientific">Ascaris lumbricoides</name>
    <name type="common">Giant roundworm</name>
    <dbReference type="NCBI Taxonomy" id="6252"/>
    <lineage>
        <taxon>Eukaryota</taxon>
        <taxon>Metazoa</taxon>
        <taxon>Ecdysozoa</taxon>
        <taxon>Nematoda</taxon>
        <taxon>Chromadorea</taxon>
        <taxon>Rhabditida</taxon>
        <taxon>Spirurina</taxon>
        <taxon>Ascaridomorpha</taxon>
        <taxon>Ascaridoidea</taxon>
        <taxon>Ascarididae</taxon>
        <taxon>Ascaris</taxon>
    </lineage>
</organism>
<dbReference type="WBParaSite" id="ALUE_0002084401-mRNA-1">
    <property type="protein sequence ID" value="ALUE_0002084401-mRNA-1"/>
    <property type="gene ID" value="ALUE_0002084401"/>
</dbReference>
<keyword evidence="1" id="KW-1185">Reference proteome</keyword>
<sequence length="45" mass="5252">MTTVDPATGDRDPKSEPLRTLRQYDYNICNFIEPQLKFLCTLLFS</sequence>
<accession>A0A0M3IQ16</accession>
<dbReference type="AlphaFoldDB" id="A0A0M3IQ16"/>
<protein>
    <submittedName>
        <fullName evidence="2">Mediator of RNA polymerase II transcription subunit 7</fullName>
    </submittedName>
</protein>
<evidence type="ECO:0000313" key="1">
    <source>
        <dbReference type="Proteomes" id="UP000036681"/>
    </source>
</evidence>
<proteinExistence type="predicted"/>
<reference evidence="2" key="1">
    <citation type="submission" date="2017-02" db="UniProtKB">
        <authorList>
            <consortium name="WormBaseParasite"/>
        </authorList>
    </citation>
    <scope>IDENTIFICATION</scope>
</reference>
<dbReference type="Proteomes" id="UP000036681">
    <property type="component" value="Unplaced"/>
</dbReference>